<evidence type="ECO:0000259" key="6">
    <source>
        <dbReference type="PROSITE" id="PS50011"/>
    </source>
</evidence>
<proteinExistence type="predicted"/>
<dbReference type="InterPro" id="IPR000719">
    <property type="entry name" value="Prot_kinase_dom"/>
</dbReference>
<dbReference type="GO" id="GO:0005524">
    <property type="term" value="F:ATP binding"/>
    <property type="evidence" value="ECO:0007669"/>
    <property type="project" value="UniProtKB-KW"/>
</dbReference>
<dbReference type="PANTHER" id="PTHR27005">
    <property type="entry name" value="WALL-ASSOCIATED RECEPTOR KINASE-LIKE 21"/>
    <property type="match status" value="1"/>
</dbReference>
<dbReference type="PROSITE" id="PS50011">
    <property type="entry name" value="PROTEIN_KINASE_DOM"/>
    <property type="match status" value="1"/>
</dbReference>
<sequence>MQFIKGLTRKKQSSSSASAETRKKEHDYYLENGSAVLEELLALCDGNCRIPIRYFTATDIERAIKHSENKLDIADGHMVAGSLDKRLVFIRNFPGYFRKHFNIFRDIAITAQMSHLKNVLRLVGCCIEFEEPVMVYEYVEATSLYALLFEKDNHDDETRKSLLSWGSRLRIAHKVASAVVFLHTEFTTPIIHRDLKPSNVIVDQNSGVAKLLNFSLSVPLPQGELEVVKDVVCGTFGYVAPEYLEWCMITQKIDVYSFGVVLLQLLTRRKMTTLHLKDRDMYYIVDPSDSDFKMLNIEEIHVMDIADPAILEEHGIEIRQQLEDCLDLVKKCTAYKGEERPYMIEVAKELSRIHHCFRALTLCRN</sequence>
<dbReference type="PANTHER" id="PTHR27005:SF311">
    <property type="entry name" value="NON-FUNCTIONAL PSEUDOKINASE ZED1-LIKE"/>
    <property type="match status" value="1"/>
</dbReference>
<dbReference type="GO" id="GO:0005886">
    <property type="term" value="C:plasma membrane"/>
    <property type="evidence" value="ECO:0007669"/>
    <property type="project" value="TreeGrafter"/>
</dbReference>
<evidence type="ECO:0000256" key="4">
    <source>
        <dbReference type="ARBA" id="ARBA00047951"/>
    </source>
</evidence>
<name>A0A2G2WJT2_CAPBA</name>
<keyword evidence="8" id="KW-1185">Reference proteome</keyword>
<dbReference type="OrthoDB" id="75710at2759"/>
<organism evidence="7 8">
    <name type="scientific">Capsicum baccatum</name>
    <name type="common">Peruvian pepper</name>
    <dbReference type="NCBI Taxonomy" id="33114"/>
    <lineage>
        <taxon>Eukaryota</taxon>
        <taxon>Viridiplantae</taxon>
        <taxon>Streptophyta</taxon>
        <taxon>Embryophyta</taxon>
        <taxon>Tracheophyta</taxon>
        <taxon>Spermatophyta</taxon>
        <taxon>Magnoliopsida</taxon>
        <taxon>eudicotyledons</taxon>
        <taxon>Gunneridae</taxon>
        <taxon>Pentapetalae</taxon>
        <taxon>asterids</taxon>
        <taxon>lamiids</taxon>
        <taxon>Solanales</taxon>
        <taxon>Solanaceae</taxon>
        <taxon>Solanoideae</taxon>
        <taxon>Capsiceae</taxon>
        <taxon>Capsicum</taxon>
    </lineage>
</organism>
<comment type="caution">
    <text evidence="7">The sequence shown here is derived from an EMBL/GenBank/DDBJ whole genome shotgun (WGS) entry which is preliminary data.</text>
</comment>
<protein>
    <recommendedName>
        <fullName evidence="6">Protein kinase domain-containing protein</fullName>
    </recommendedName>
</protein>
<reference evidence="7 8" key="1">
    <citation type="journal article" date="2017" name="Genome Biol.">
        <title>New reference genome sequences of hot pepper reveal the massive evolution of plant disease-resistance genes by retroduplication.</title>
        <authorList>
            <person name="Kim S."/>
            <person name="Park J."/>
            <person name="Yeom S.I."/>
            <person name="Kim Y.M."/>
            <person name="Seo E."/>
            <person name="Kim K.T."/>
            <person name="Kim M.S."/>
            <person name="Lee J.M."/>
            <person name="Cheong K."/>
            <person name="Shin H.S."/>
            <person name="Kim S.B."/>
            <person name="Han K."/>
            <person name="Lee J."/>
            <person name="Park M."/>
            <person name="Lee H.A."/>
            <person name="Lee H.Y."/>
            <person name="Lee Y."/>
            <person name="Oh S."/>
            <person name="Lee J.H."/>
            <person name="Choi E."/>
            <person name="Choi E."/>
            <person name="Lee S.E."/>
            <person name="Jeon J."/>
            <person name="Kim H."/>
            <person name="Choi G."/>
            <person name="Song H."/>
            <person name="Lee J."/>
            <person name="Lee S.C."/>
            <person name="Kwon J.K."/>
            <person name="Lee H.Y."/>
            <person name="Koo N."/>
            <person name="Hong Y."/>
            <person name="Kim R.W."/>
            <person name="Kang W.H."/>
            <person name="Huh J.H."/>
            <person name="Kang B.C."/>
            <person name="Yang T.J."/>
            <person name="Lee Y.H."/>
            <person name="Bennetzen J.L."/>
            <person name="Choi D."/>
        </authorList>
    </citation>
    <scope>NUCLEOTIDE SEQUENCE [LARGE SCALE GENOMIC DNA]</scope>
    <source>
        <strain evidence="8">cv. PBC81</strain>
    </source>
</reference>
<dbReference type="PROSITE" id="PS00108">
    <property type="entry name" value="PROTEIN_KINASE_ST"/>
    <property type="match status" value="1"/>
</dbReference>
<dbReference type="GO" id="GO:0007166">
    <property type="term" value="P:cell surface receptor signaling pathway"/>
    <property type="evidence" value="ECO:0007669"/>
    <property type="project" value="InterPro"/>
</dbReference>
<dbReference type="Gene3D" id="1.10.510.10">
    <property type="entry name" value="Transferase(Phosphotransferase) domain 1"/>
    <property type="match status" value="1"/>
</dbReference>
<evidence type="ECO:0000313" key="8">
    <source>
        <dbReference type="Proteomes" id="UP000224567"/>
    </source>
</evidence>
<dbReference type="SUPFAM" id="SSF56112">
    <property type="entry name" value="Protein kinase-like (PK-like)"/>
    <property type="match status" value="1"/>
</dbReference>
<dbReference type="InterPro" id="IPR045274">
    <property type="entry name" value="WAK-like"/>
</dbReference>
<feature type="region of interest" description="Disordered" evidence="5">
    <location>
        <begin position="1"/>
        <end position="20"/>
    </location>
</feature>
<comment type="catalytic activity">
    <reaction evidence="4">
        <text>L-threonyl-[protein] + ATP = O-phospho-L-threonyl-[protein] + ADP + H(+)</text>
        <dbReference type="Rhea" id="RHEA:46608"/>
        <dbReference type="Rhea" id="RHEA-COMP:11060"/>
        <dbReference type="Rhea" id="RHEA-COMP:11605"/>
        <dbReference type="ChEBI" id="CHEBI:15378"/>
        <dbReference type="ChEBI" id="CHEBI:30013"/>
        <dbReference type="ChEBI" id="CHEBI:30616"/>
        <dbReference type="ChEBI" id="CHEBI:61977"/>
        <dbReference type="ChEBI" id="CHEBI:456216"/>
    </reaction>
</comment>
<keyword evidence="2" id="KW-0067">ATP-binding</keyword>
<dbReference type="GO" id="GO:0004674">
    <property type="term" value="F:protein serine/threonine kinase activity"/>
    <property type="evidence" value="ECO:0007669"/>
    <property type="project" value="TreeGrafter"/>
</dbReference>
<evidence type="ECO:0000256" key="1">
    <source>
        <dbReference type="ARBA" id="ARBA00022741"/>
    </source>
</evidence>
<dbReference type="Pfam" id="PF00069">
    <property type="entry name" value="Pkinase"/>
    <property type="match status" value="1"/>
</dbReference>
<dbReference type="Gene3D" id="3.30.200.20">
    <property type="entry name" value="Phosphorylase Kinase, domain 1"/>
    <property type="match status" value="1"/>
</dbReference>
<dbReference type="Proteomes" id="UP000224567">
    <property type="component" value="Unassembled WGS sequence"/>
</dbReference>
<keyword evidence="1" id="KW-0547">Nucleotide-binding</keyword>
<dbReference type="InterPro" id="IPR011009">
    <property type="entry name" value="Kinase-like_dom_sf"/>
</dbReference>
<dbReference type="AlphaFoldDB" id="A0A2G2WJT2"/>
<comment type="catalytic activity">
    <reaction evidence="3">
        <text>L-seryl-[protein] + ATP = O-phospho-L-seryl-[protein] + ADP + H(+)</text>
        <dbReference type="Rhea" id="RHEA:17989"/>
        <dbReference type="Rhea" id="RHEA-COMP:9863"/>
        <dbReference type="Rhea" id="RHEA-COMP:11604"/>
        <dbReference type="ChEBI" id="CHEBI:15378"/>
        <dbReference type="ChEBI" id="CHEBI:29999"/>
        <dbReference type="ChEBI" id="CHEBI:30616"/>
        <dbReference type="ChEBI" id="CHEBI:83421"/>
        <dbReference type="ChEBI" id="CHEBI:456216"/>
    </reaction>
</comment>
<dbReference type="InterPro" id="IPR008271">
    <property type="entry name" value="Ser/Thr_kinase_AS"/>
</dbReference>
<feature type="domain" description="Protein kinase" evidence="6">
    <location>
        <begin position="37"/>
        <end position="357"/>
    </location>
</feature>
<dbReference type="SMART" id="SM00220">
    <property type="entry name" value="S_TKc"/>
    <property type="match status" value="1"/>
</dbReference>
<gene>
    <name evidence="7" type="ORF">CQW23_14663</name>
</gene>
<dbReference type="EMBL" id="MLFT02000006">
    <property type="protein sequence ID" value="PHT45505.1"/>
    <property type="molecule type" value="Genomic_DNA"/>
</dbReference>
<evidence type="ECO:0000256" key="2">
    <source>
        <dbReference type="ARBA" id="ARBA00022840"/>
    </source>
</evidence>
<evidence type="ECO:0000313" key="7">
    <source>
        <dbReference type="EMBL" id="PHT45505.1"/>
    </source>
</evidence>
<evidence type="ECO:0000256" key="5">
    <source>
        <dbReference type="SAM" id="MobiDB-lite"/>
    </source>
</evidence>
<accession>A0A2G2WJT2</accession>
<reference evidence="8" key="2">
    <citation type="journal article" date="2017" name="J. Anim. Genet.">
        <title>Multiple reference genome sequences of hot pepper reveal the massive evolution of plant disease resistance genes by retroduplication.</title>
        <authorList>
            <person name="Kim S."/>
            <person name="Park J."/>
            <person name="Yeom S.-I."/>
            <person name="Kim Y.-M."/>
            <person name="Seo E."/>
            <person name="Kim K.-T."/>
            <person name="Kim M.-S."/>
            <person name="Lee J.M."/>
            <person name="Cheong K."/>
            <person name="Shin H.-S."/>
            <person name="Kim S.-B."/>
            <person name="Han K."/>
            <person name="Lee J."/>
            <person name="Park M."/>
            <person name="Lee H.-A."/>
            <person name="Lee H.-Y."/>
            <person name="Lee Y."/>
            <person name="Oh S."/>
            <person name="Lee J.H."/>
            <person name="Choi E."/>
            <person name="Choi E."/>
            <person name="Lee S.E."/>
            <person name="Jeon J."/>
            <person name="Kim H."/>
            <person name="Choi G."/>
            <person name="Song H."/>
            <person name="Lee J."/>
            <person name="Lee S.-C."/>
            <person name="Kwon J.-K."/>
            <person name="Lee H.-Y."/>
            <person name="Koo N."/>
            <person name="Hong Y."/>
            <person name="Kim R.W."/>
            <person name="Kang W.-H."/>
            <person name="Huh J.H."/>
            <person name="Kang B.-C."/>
            <person name="Yang T.-J."/>
            <person name="Lee Y.-H."/>
            <person name="Bennetzen J.L."/>
            <person name="Choi D."/>
        </authorList>
    </citation>
    <scope>NUCLEOTIDE SEQUENCE [LARGE SCALE GENOMIC DNA]</scope>
    <source>
        <strain evidence="8">cv. PBC81</strain>
    </source>
</reference>
<evidence type="ECO:0000256" key="3">
    <source>
        <dbReference type="ARBA" id="ARBA00047558"/>
    </source>
</evidence>